<proteinExistence type="predicted"/>
<protein>
    <submittedName>
        <fullName evidence="1">Uncharacterized protein</fullName>
    </submittedName>
</protein>
<evidence type="ECO:0000313" key="2">
    <source>
        <dbReference type="Proteomes" id="UP000032336"/>
    </source>
</evidence>
<name>A0A0D8FQI7_9ACTN</name>
<sequence>MRLSQISLDGFNILVVAQFAHYAHAHKLSPTLVKSIAGRNRGLGSSSIYLFHSTSAQQGEFHRQPSFQWAAVSPEFHSNELNQFFD</sequence>
<comment type="caution">
    <text evidence="1">The sequence shown here is derived from an EMBL/GenBank/DDBJ whole genome shotgun (WGS) entry which is preliminary data.</text>
</comment>
<dbReference type="AlphaFoldDB" id="A0A0D8FQI7"/>
<keyword evidence="2" id="KW-1185">Reference proteome</keyword>
<gene>
    <name evidence="1" type="ORF">FEAC_26910</name>
</gene>
<dbReference type="EMBL" id="JXUW01000036">
    <property type="protein sequence ID" value="KJE75550.1"/>
    <property type="molecule type" value="Genomic_DNA"/>
</dbReference>
<reference evidence="1 2" key="1">
    <citation type="submission" date="2015-01" db="EMBL/GenBank/DDBJ databases">
        <title>Draft genome of the acidophilic iron oxidizer Ferrimicrobium acidiphilum strain T23.</title>
        <authorList>
            <person name="Poehlein A."/>
            <person name="Eisen S."/>
            <person name="Schloemann M."/>
            <person name="Johnson B.D."/>
            <person name="Daniel R."/>
            <person name="Muehling M."/>
        </authorList>
    </citation>
    <scope>NUCLEOTIDE SEQUENCE [LARGE SCALE GENOMIC DNA]</scope>
    <source>
        <strain evidence="1 2">T23</strain>
    </source>
</reference>
<dbReference type="Proteomes" id="UP000032336">
    <property type="component" value="Unassembled WGS sequence"/>
</dbReference>
<evidence type="ECO:0000313" key="1">
    <source>
        <dbReference type="EMBL" id="KJE75550.1"/>
    </source>
</evidence>
<accession>A0A0D8FQI7</accession>
<organism evidence="1 2">
    <name type="scientific">Ferrimicrobium acidiphilum DSM 19497</name>
    <dbReference type="NCBI Taxonomy" id="1121877"/>
    <lineage>
        <taxon>Bacteria</taxon>
        <taxon>Bacillati</taxon>
        <taxon>Actinomycetota</taxon>
        <taxon>Acidimicrobiia</taxon>
        <taxon>Acidimicrobiales</taxon>
        <taxon>Acidimicrobiaceae</taxon>
        <taxon>Ferrimicrobium</taxon>
    </lineage>
</organism>